<keyword evidence="2 7" id="KW-0812">Transmembrane</keyword>
<dbReference type="PANTHER" id="PTHR12349:SF2">
    <property type="entry name" value="PALMITOYLTRANSFERASE ZDHHC8"/>
    <property type="match status" value="1"/>
</dbReference>
<keyword evidence="11" id="KW-1185">Reference proteome</keyword>
<proteinExistence type="inferred from homology"/>
<keyword evidence="4 7" id="KW-0472">Membrane</keyword>
<feature type="domain" description="Palmitoyltransferase DHHC" evidence="9">
    <location>
        <begin position="34"/>
        <end position="156"/>
    </location>
</feature>
<organism evidence="10 11">
    <name type="scientific">Stichopus japonicus</name>
    <name type="common">Sea cucumber</name>
    <dbReference type="NCBI Taxonomy" id="307972"/>
    <lineage>
        <taxon>Eukaryota</taxon>
        <taxon>Metazoa</taxon>
        <taxon>Echinodermata</taxon>
        <taxon>Eleutherozoa</taxon>
        <taxon>Echinozoa</taxon>
        <taxon>Holothuroidea</taxon>
        <taxon>Aspidochirotacea</taxon>
        <taxon>Aspidochirotida</taxon>
        <taxon>Stichopodidae</taxon>
        <taxon>Apostichopus</taxon>
    </lineage>
</organism>
<dbReference type="Proteomes" id="UP000230750">
    <property type="component" value="Unassembled WGS sequence"/>
</dbReference>
<evidence type="ECO:0000256" key="6">
    <source>
        <dbReference type="ARBA" id="ARBA00047790"/>
    </source>
</evidence>
<evidence type="ECO:0000256" key="2">
    <source>
        <dbReference type="ARBA" id="ARBA00022692"/>
    </source>
</evidence>
<keyword evidence="3 7" id="KW-1133">Transmembrane helix</keyword>
<evidence type="ECO:0000256" key="4">
    <source>
        <dbReference type="ARBA" id="ARBA00023136"/>
    </source>
</evidence>
<comment type="catalytic activity">
    <reaction evidence="6">
        <text>L-cysteinyl-[protein] + hexadecanoyl-CoA = S-hexadecanoyl-L-cysteinyl-[protein] + CoA</text>
        <dbReference type="Rhea" id="RHEA:36683"/>
        <dbReference type="Rhea" id="RHEA-COMP:10131"/>
        <dbReference type="Rhea" id="RHEA-COMP:11032"/>
        <dbReference type="ChEBI" id="CHEBI:29950"/>
        <dbReference type="ChEBI" id="CHEBI:57287"/>
        <dbReference type="ChEBI" id="CHEBI:57379"/>
        <dbReference type="ChEBI" id="CHEBI:74151"/>
        <dbReference type="EC" id="2.3.1.225"/>
    </reaction>
    <physiologicalReaction direction="left-to-right" evidence="6">
        <dbReference type="Rhea" id="RHEA:36684"/>
    </physiologicalReaction>
</comment>
<protein>
    <recommendedName>
        <fullName evidence="7">Palmitoyltransferase</fullName>
        <ecNumber evidence="7">2.3.1.225</ecNumber>
    </recommendedName>
</protein>
<dbReference type="Pfam" id="PF01529">
    <property type="entry name" value="DHHC"/>
    <property type="match status" value="1"/>
</dbReference>
<dbReference type="EMBL" id="MRZV01000410">
    <property type="protein sequence ID" value="PIK50625.1"/>
    <property type="molecule type" value="Genomic_DNA"/>
</dbReference>
<comment type="domain">
    <text evidence="7">The DHHC domain is required for palmitoyltransferase activity.</text>
</comment>
<feature type="region of interest" description="Disordered" evidence="8">
    <location>
        <begin position="245"/>
        <end position="408"/>
    </location>
</feature>
<evidence type="ECO:0000256" key="7">
    <source>
        <dbReference type="RuleBase" id="RU079119"/>
    </source>
</evidence>
<dbReference type="AlphaFoldDB" id="A0A2G8KRN5"/>
<evidence type="ECO:0000256" key="8">
    <source>
        <dbReference type="SAM" id="MobiDB-lite"/>
    </source>
</evidence>
<evidence type="ECO:0000256" key="1">
    <source>
        <dbReference type="ARBA" id="ARBA00004141"/>
    </source>
</evidence>
<evidence type="ECO:0000313" key="10">
    <source>
        <dbReference type="EMBL" id="PIK50625.1"/>
    </source>
</evidence>
<keyword evidence="7" id="KW-0012">Acyltransferase</keyword>
<feature type="compositionally biased region" description="Low complexity" evidence="8">
    <location>
        <begin position="311"/>
        <end position="330"/>
    </location>
</feature>
<reference evidence="10 11" key="1">
    <citation type="journal article" date="2017" name="PLoS Biol.">
        <title>The sea cucumber genome provides insights into morphological evolution and visceral regeneration.</title>
        <authorList>
            <person name="Zhang X."/>
            <person name="Sun L."/>
            <person name="Yuan J."/>
            <person name="Sun Y."/>
            <person name="Gao Y."/>
            <person name="Zhang L."/>
            <person name="Li S."/>
            <person name="Dai H."/>
            <person name="Hamel J.F."/>
            <person name="Liu C."/>
            <person name="Yu Y."/>
            <person name="Liu S."/>
            <person name="Lin W."/>
            <person name="Guo K."/>
            <person name="Jin S."/>
            <person name="Xu P."/>
            <person name="Storey K.B."/>
            <person name="Huan P."/>
            <person name="Zhang T."/>
            <person name="Zhou Y."/>
            <person name="Zhang J."/>
            <person name="Lin C."/>
            <person name="Li X."/>
            <person name="Xing L."/>
            <person name="Huo D."/>
            <person name="Sun M."/>
            <person name="Wang L."/>
            <person name="Mercier A."/>
            <person name="Li F."/>
            <person name="Yang H."/>
            <person name="Xiang J."/>
        </authorList>
    </citation>
    <scope>NUCLEOTIDE SEQUENCE [LARGE SCALE GENOMIC DNA]</scope>
    <source>
        <strain evidence="10">Shaxun</strain>
        <tissue evidence="10">Muscle</tissue>
    </source>
</reference>
<gene>
    <name evidence="10" type="ORF">BSL78_12471</name>
</gene>
<dbReference type="GO" id="GO:0019706">
    <property type="term" value="F:protein-cysteine S-palmitoyltransferase activity"/>
    <property type="evidence" value="ECO:0007669"/>
    <property type="project" value="UniProtKB-EC"/>
</dbReference>
<keyword evidence="7 10" id="KW-0808">Transferase</keyword>
<feature type="transmembrane region" description="Helical" evidence="7">
    <location>
        <begin position="80"/>
        <end position="105"/>
    </location>
</feature>
<dbReference type="GO" id="GO:0016020">
    <property type="term" value="C:membrane"/>
    <property type="evidence" value="ECO:0007669"/>
    <property type="project" value="UniProtKB-SubCell"/>
</dbReference>
<dbReference type="InterPro" id="IPR001594">
    <property type="entry name" value="Palmitoyltrfase_DHHC"/>
</dbReference>
<evidence type="ECO:0000256" key="3">
    <source>
        <dbReference type="ARBA" id="ARBA00022989"/>
    </source>
</evidence>
<dbReference type="STRING" id="307972.A0A2G8KRN5"/>
<evidence type="ECO:0000313" key="11">
    <source>
        <dbReference type="Proteomes" id="UP000230750"/>
    </source>
</evidence>
<comment type="caution">
    <text evidence="10">The sequence shown here is derived from an EMBL/GenBank/DDBJ whole genome shotgun (WGS) entry which is preliminary data.</text>
</comment>
<dbReference type="PANTHER" id="PTHR12349">
    <property type="entry name" value="ANKYRIN REPEAT AND LEM DOMAIN-CONTAINING PROTEIN 2"/>
    <property type="match status" value="1"/>
</dbReference>
<sequence>MELWYLGAQGDEDRDDDFRAPLYKTVEIKGIQVRMKWCSTCRFYRPPRCSHCSVCNTCIEKFDHHCPWVNNCVGRRNYRYFFIFLLSLTLHMISVFVLCLLYVLWQGRDKSMGDHRTIITIVILCVCGLTFLPVFGLTTFHVSLASRGRTTYEQVTGKFRSGHNPFDNGCLRNCVQVFCASLPPRYVHHKDRVVLATAAKYQPSSHGANGISNTPVSLTAQVNNINQLNANSKNHVQVDDNHTATYPVADQRSIGETSQGNDCEAEPPPPPPPVSSVNQVHLYQIQQTNRASPSSHSSKHIRYSRKDTSFSNDSKSTSPSHSSSDILSSPRSRRGKLDWESSSTTPSSSSAKSQATGNHLGHHPIPGVGNHYSKRSNGHGPNHMPYPSGRHLPQSPTQMGNGESARTRRPISFVTALKANEDIEEADDIIEHNGHRGHLAVTLATTIQAGPDITFITNHRKLNMVSPMRLMIELYSLHTKYLSERNGRCKDDR</sequence>
<dbReference type="OrthoDB" id="4096362at2759"/>
<evidence type="ECO:0000259" key="9">
    <source>
        <dbReference type="Pfam" id="PF01529"/>
    </source>
</evidence>
<comment type="subcellular location">
    <subcellularLocation>
        <location evidence="1">Membrane</location>
        <topology evidence="1">Multi-pass membrane protein</topology>
    </subcellularLocation>
</comment>
<feature type="compositionally biased region" description="Polar residues" evidence="8">
    <location>
        <begin position="275"/>
        <end position="296"/>
    </location>
</feature>
<evidence type="ECO:0000256" key="5">
    <source>
        <dbReference type="ARBA" id="ARBA00023463"/>
    </source>
</evidence>
<dbReference type="EC" id="2.3.1.225" evidence="7"/>
<name>A0A2G8KRN5_STIJA</name>
<comment type="similarity">
    <text evidence="5">Belongs to the DHHC palmitoyltransferase family. ERF2/ZDHHC9 subfamily.</text>
</comment>
<accession>A0A2G8KRN5</accession>
<feature type="compositionally biased region" description="Low complexity" evidence="8">
    <location>
        <begin position="341"/>
        <end position="350"/>
    </location>
</feature>
<feature type="transmembrane region" description="Helical" evidence="7">
    <location>
        <begin position="117"/>
        <end position="137"/>
    </location>
</feature>
<dbReference type="PROSITE" id="PS50216">
    <property type="entry name" value="DHHC"/>
    <property type="match status" value="1"/>
</dbReference>